<feature type="compositionally biased region" description="Pro residues" evidence="1">
    <location>
        <begin position="22"/>
        <end position="34"/>
    </location>
</feature>
<feature type="compositionally biased region" description="Low complexity" evidence="1">
    <location>
        <begin position="1"/>
        <end position="17"/>
    </location>
</feature>
<dbReference type="RefSeq" id="XP_041289992.1">
    <property type="nucleotide sequence ID" value="XM_041433938.1"/>
</dbReference>
<name>A0A9P7JRE9_9AGAM</name>
<feature type="region of interest" description="Disordered" evidence="1">
    <location>
        <begin position="315"/>
        <end position="417"/>
    </location>
</feature>
<dbReference type="GeneID" id="64696197"/>
<evidence type="ECO:0000256" key="1">
    <source>
        <dbReference type="SAM" id="MobiDB-lite"/>
    </source>
</evidence>
<keyword evidence="3" id="KW-1185">Reference proteome</keyword>
<sequence length="718" mass="80495">METSNPAPDDTAPPVVALSSPFPDPDATPTPAPEPNTDNPNTHIEKLFRRLRAKDYAHEVVQEYFKQYHWKLKVSDEPLEHSPLQMELEESLSPVELAQKLQKVLVMQKAITSWLDYCAKSSKKLFVRRGKPENNEWTRLLSQLSGVRRHKPKALQAHQRWSKDHFETEVKSCFLKKWRKARLPKEKMAAFHDQITRKRFKKLSKEEQRDWRDKAQAEGKAAVKEWNDRLEAPPSTSPLNRQVALDNLATFAGPILSGMSETLGMHVSLFVGGPEPRKQGKITVVSIFKTTYRTHIDCDSCRLPDDLNNLFTITDEGNQSDAQEDREDRQVNKPTKAKYRSHRTKSKQKGTKRARTSRCKPSEPSEMDKSSSESSSTSSGSSSSSSSSGSASSSSTDMDSEEEHHRSNKVLPFSPPKGHYGVTYFNPRHKAAALTRLNLDESTADTPIDDAEISTDHPPVPPAITSTAIVEPPLDNIIARPTFNDNTIDLHLREDSGMAVDQPPAPPAEILGQGLREPVDDHNIDETPSAERDIEGAVDDRDTTTWDKHTVNSNKTANASHDGNISLSLPALPPSPLWFNNPFQQLMNPAPASPRVIQLFEKLVCLEDALGFANEKAALGCEHHPVEVHWWISRGRKGKPTIPDLNAFMLRWWSWWITLQPEWRKCQAPTLTTSAILPHTDDSNWDTLNKPGANGMLSVVATLKWWADGADGKGYEDS</sequence>
<dbReference type="OrthoDB" id="3250313at2759"/>
<evidence type="ECO:0000313" key="2">
    <source>
        <dbReference type="EMBL" id="KAG2101827.1"/>
    </source>
</evidence>
<dbReference type="Proteomes" id="UP000823399">
    <property type="component" value="Unassembled WGS sequence"/>
</dbReference>
<feature type="compositionally biased region" description="Basic and acidic residues" evidence="1">
    <location>
        <begin position="360"/>
        <end position="371"/>
    </location>
</feature>
<comment type="caution">
    <text evidence="2">The sequence shown here is derived from an EMBL/GenBank/DDBJ whole genome shotgun (WGS) entry which is preliminary data.</text>
</comment>
<feature type="compositionally biased region" description="Low complexity" evidence="1">
    <location>
        <begin position="372"/>
        <end position="397"/>
    </location>
</feature>
<reference evidence="2" key="1">
    <citation type="journal article" date="2020" name="New Phytol.">
        <title>Comparative genomics reveals dynamic genome evolution in host specialist ectomycorrhizal fungi.</title>
        <authorList>
            <person name="Lofgren L.A."/>
            <person name="Nguyen N.H."/>
            <person name="Vilgalys R."/>
            <person name="Ruytinx J."/>
            <person name="Liao H.L."/>
            <person name="Branco S."/>
            <person name="Kuo A."/>
            <person name="LaButti K."/>
            <person name="Lipzen A."/>
            <person name="Andreopoulos W."/>
            <person name="Pangilinan J."/>
            <person name="Riley R."/>
            <person name="Hundley H."/>
            <person name="Na H."/>
            <person name="Barry K."/>
            <person name="Grigoriev I.V."/>
            <person name="Stajich J.E."/>
            <person name="Kennedy P.G."/>
        </authorList>
    </citation>
    <scope>NUCLEOTIDE SEQUENCE</scope>
    <source>
        <strain evidence="2">FC423</strain>
    </source>
</reference>
<organism evidence="2 3">
    <name type="scientific">Suillus discolor</name>
    <dbReference type="NCBI Taxonomy" id="1912936"/>
    <lineage>
        <taxon>Eukaryota</taxon>
        <taxon>Fungi</taxon>
        <taxon>Dikarya</taxon>
        <taxon>Basidiomycota</taxon>
        <taxon>Agaricomycotina</taxon>
        <taxon>Agaricomycetes</taxon>
        <taxon>Agaricomycetidae</taxon>
        <taxon>Boletales</taxon>
        <taxon>Suillineae</taxon>
        <taxon>Suillaceae</taxon>
        <taxon>Suillus</taxon>
    </lineage>
</organism>
<feature type="compositionally biased region" description="Basic residues" evidence="1">
    <location>
        <begin position="335"/>
        <end position="358"/>
    </location>
</feature>
<protein>
    <submittedName>
        <fullName evidence="2">Uncharacterized protein</fullName>
    </submittedName>
</protein>
<proteinExistence type="predicted"/>
<dbReference type="EMBL" id="JABBWM010000049">
    <property type="protein sequence ID" value="KAG2101827.1"/>
    <property type="molecule type" value="Genomic_DNA"/>
</dbReference>
<gene>
    <name evidence="2" type="ORF">F5147DRAFT_655152</name>
</gene>
<dbReference type="AlphaFoldDB" id="A0A9P7JRE9"/>
<feature type="region of interest" description="Disordered" evidence="1">
    <location>
        <begin position="1"/>
        <end position="42"/>
    </location>
</feature>
<accession>A0A9P7JRE9</accession>
<evidence type="ECO:0000313" key="3">
    <source>
        <dbReference type="Proteomes" id="UP000823399"/>
    </source>
</evidence>